<feature type="compositionally biased region" description="Polar residues" evidence="1">
    <location>
        <begin position="27"/>
        <end position="42"/>
    </location>
</feature>
<feature type="domain" description="Spen paralogue and orthologue SPOC C-terminal" evidence="2">
    <location>
        <begin position="163"/>
        <end position="317"/>
    </location>
</feature>
<feature type="compositionally biased region" description="Low complexity" evidence="1">
    <location>
        <begin position="353"/>
        <end position="374"/>
    </location>
</feature>
<dbReference type="HOGENOM" id="CLU_633217_0_0_1"/>
<dbReference type="KEGG" id="lel:PVL30_004957"/>
<dbReference type="VEuPathDB" id="FungiDB:LELG_04143"/>
<dbReference type="eggNOG" id="KOG1634">
    <property type="taxonomic scope" value="Eukaryota"/>
</dbReference>
<keyword evidence="4" id="KW-1185">Reference proteome</keyword>
<feature type="region of interest" description="Disordered" evidence="1">
    <location>
        <begin position="27"/>
        <end position="162"/>
    </location>
</feature>
<feature type="compositionally biased region" description="Low complexity" evidence="1">
    <location>
        <begin position="142"/>
        <end position="155"/>
    </location>
</feature>
<sequence>MDVSIDARPVDHRRFSEENTINLTLKTLQQSKGRQNAYNHTNPRFGDDFSSDDDAEEEQEEEGKENVELEVGEMEHGDEEGIDKDGILDGNQTKVSFVDGEEGELLERKKSHSSESLSDIETRSTSDDGKLEELLSGNDDFSQNYNSNSNSGNSGNRKERFEPPEVWHGSITFPEYSHFKAVGKFYSSTDDEQDHYSLSKATAKDILKETNYVVRGRLERARCDKYLNEITATRNLYFVQIQPDDLASPTDATKYKRNYERLYNYFIKENKVGVLSGRPDFVKDSYIMPIDFRDVNLSSAIQAHKRDLRMGLFAVFVVQKHYIPQNVPSKATPPLSHPNPYIQLQPQQPPPQQSHQQQSQQQRQSHQHRYQQVQEFHQERHQSSLPPPPSSLPAVPSSLPPIPSMQHGATLYNNDQESNGAEENLSSILDQLK</sequence>
<evidence type="ECO:0000256" key="1">
    <source>
        <dbReference type="SAM" id="MobiDB-lite"/>
    </source>
</evidence>
<dbReference type="AlphaFoldDB" id="A5E3F6"/>
<protein>
    <recommendedName>
        <fullName evidence="2">Spen paralogue and orthologue SPOC C-terminal domain-containing protein</fullName>
    </recommendedName>
</protein>
<feature type="compositionally biased region" description="Acidic residues" evidence="1">
    <location>
        <begin position="49"/>
        <end position="82"/>
    </location>
</feature>
<dbReference type="InterPro" id="IPR012921">
    <property type="entry name" value="SPOC_C"/>
</dbReference>
<feature type="compositionally biased region" description="Polar residues" evidence="1">
    <location>
        <begin position="411"/>
        <end position="433"/>
    </location>
</feature>
<gene>
    <name evidence="3" type="ORF">LELG_04143</name>
</gene>
<reference evidence="3 4" key="1">
    <citation type="journal article" date="2009" name="Nature">
        <title>Evolution of pathogenicity and sexual reproduction in eight Candida genomes.</title>
        <authorList>
            <person name="Butler G."/>
            <person name="Rasmussen M.D."/>
            <person name="Lin M.F."/>
            <person name="Santos M.A."/>
            <person name="Sakthikumar S."/>
            <person name="Munro C.A."/>
            <person name="Rheinbay E."/>
            <person name="Grabherr M."/>
            <person name="Forche A."/>
            <person name="Reedy J.L."/>
            <person name="Agrafioti I."/>
            <person name="Arnaud M.B."/>
            <person name="Bates S."/>
            <person name="Brown A.J."/>
            <person name="Brunke S."/>
            <person name="Costanzo M.C."/>
            <person name="Fitzpatrick D.A."/>
            <person name="de Groot P.W."/>
            <person name="Harris D."/>
            <person name="Hoyer L.L."/>
            <person name="Hube B."/>
            <person name="Klis F.M."/>
            <person name="Kodira C."/>
            <person name="Lennard N."/>
            <person name="Logue M.E."/>
            <person name="Martin R."/>
            <person name="Neiman A.M."/>
            <person name="Nikolaou E."/>
            <person name="Quail M.A."/>
            <person name="Quinn J."/>
            <person name="Santos M.C."/>
            <person name="Schmitzberger F.F."/>
            <person name="Sherlock G."/>
            <person name="Shah P."/>
            <person name="Silverstein K.A."/>
            <person name="Skrzypek M.S."/>
            <person name="Soll D."/>
            <person name="Staggs R."/>
            <person name="Stansfield I."/>
            <person name="Stumpf M.P."/>
            <person name="Sudbery P.E."/>
            <person name="Srikantha T."/>
            <person name="Zeng Q."/>
            <person name="Berman J."/>
            <person name="Berriman M."/>
            <person name="Heitman J."/>
            <person name="Gow N.A."/>
            <person name="Lorenz M.C."/>
            <person name="Birren B.W."/>
            <person name="Kellis M."/>
            <person name="Cuomo C.A."/>
        </authorList>
    </citation>
    <scope>NUCLEOTIDE SEQUENCE [LARGE SCALE GENOMIC DNA]</scope>
    <source>
        <strain evidence="4">ATCC 11503 / BCRC 21390 / CBS 2605 / JCM 1781 / NBRC 1676 / NRRL YB-4239</strain>
    </source>
</reference>
<accession>A5E3F6</accession>
<feature type="compositionally biased region" description="Basic and acidic residues" evidence="1">
    <location>
        <begin position="120"/>
        <end position="133"/>
    </location>
</feature>
<dbReference type="Proteomes" id="UP000001996">
    <property type="component" value="Unassembled WGS sequence"/>
</dbReference>
<dbReference type="OrthoDB" id="79252at2759"/>
<dbReference type="EMBL" id="CH981528">
    <property type="protein sequence ID" value="EDK45964.1"/>
    <property type="molecule type" value="Genomic_DNA"/>
</dbReference>
<proteinExistence type="predicted"/>
<dbReference type="GeneID" id="5231978"/>
<evidence type="ECO:0000313" key="3">
    <source>
        <dbReference type="EMBL" id="EDK45964.1"/>
    </source>
</evidence>
<name>A5E3F6_LODEL</name>
<evidence type="ECO:0000313" key="4">
    <source>
        <dbReference type="Proteomes" id="UP000001996"/>
    </source>
</evidence>
<dbReference type="Pfam" id="PF07744">
    <property type="entry name" value="SPOC"/>
    <property type="match status" value="1"/>
</dbReference>
<feature type="region of interest" description="Disordered" evidence="1">
    <location>
        <begin position="328"/>
        <end position="433"/>
    </location>
</feature>
<evidence type="ECO:0000259" key="2">
    <source>
        <dbReference type="Pfam" id="PF07744"/>
    </source>
</evidence>
<organism evidence="3 4">
    <name type="scientific">Lodderomyces elongisporus (strain ATCC 11503 / CBS 2605 / JCM 1781 / NBRC 1676 / NRRL YB-4239)</name>
    <name type="common">Yeast</name>
    <name type="synonym">Saccharomyces elongisporus</name>
    <dbReference type="NCBI Taxonomy" id="379508"/>
    <lineage>
        <taxon>Eukaryota</taxon>
        <taxon>Fungi</taxon>
        <taxon>Dikarya</taxon>
        <taxon>Ascomycota</taxon>
        <taxon>Saccharomycotina</taxon>
        <taxon>Pichiomycetes</taxon>
        <taxon>Debaryomycetaceae</taxon>
        <taxon>Candida/Lodderomyces clade</taxon>
        <taxon>Lodderomyces</taxon>
    </lineage>
</organism>
<dbReference type="InParanoid" id="A5E3F6"/>
<dbReference type="STRING" id="379508.A5E3F6"/>